<dbReference type="Proteomes" id="UP000479043">
    <property type="component" value="Unassembled WGS sequence"/>
</dbReference>
<feature type="domain" description="Flavin reductase like" evidence="3">
    <location>
        <begin position="12"/>
        <end position="159"/>
    </location>
</feature>
<dbReference type="SMART" id="SM00903">
    <property type="entry name" value="Flavin_Reduct"/>
    <property type="match status" value="1"/>
</dbReference>
<dbReference type="GO" id="GO:0042602">
    <property type="term" value="F:riboflavin reductase (NADPH) activity"/>
    <property type="evidence" value="ECO:0007669"/>
    <property type="project" value="TreeGrafter"/>
</dbReference>
<dbReference type="RefSeq" id="WP_160975439.1">
    <property type="nucleotide sequence ID" value="NZ_WWEN01000012.1"/>
</dbReference>
<evidence type="ECO:0000256" key="2">
    <source>
        <dbReference type="ARBA" id="ARBA00023002"/>
    </source>
</evidence>
<dbReference type="Gene3D" id="2.30.110.10">
    <property type="entry name" value="Electron Transport, Fmn-binding Protein, Chain A"/>
    <property type="match status" value="1"/>
</dbReference>
<keyword evidence="2" id="KW-0560">Oxidoreductase</keyword>
<dbReference type="PANTHER" id="PTHR30466">
    <property type="entry name" value="FLAVIN REDUCTASE"/>
    <property type="match status" value="1"/>
</dbReference>
<sequence>MADPTEAFTRAMRQQIGHCTVITAGQGAERSGLVVTSGVSLSAEPPQVLFCLNRDSSTWPLIDKHRCFGWSSLGAAHQDTAERFAGFGGIAGADRYQGAEWFTAETGAPLLVGAAVALDCEVVEMIDRASHSIVIGRVCQVIETAQAGALTYWNRRFQALPQQGSLAHP</sequence>
<dbReference type="Pfam" id="PF01613">
    <property type="entry name" value="Flavin_Reduct"/>
    <property type="match status" value="1"/>
</dbReference>
<dbReference type="AlphaFoldDB" id="A0A6L8LQZ6"/>
<accession>A0A6L8LQZ6</accession>
<proteinExistence type="inferred from homology"/>
<evidence type="ECO:0000256" key="1">
    <source>
        <dbReference type="ARBA" id="ARBA00008898"/>
    </source>
</evidence>
<organism evidence="4 5">
    <name type="scientific">Thalassovita mangrovi</name>
    <dbReference type="NCBI Taxonomy" id="2692236"/>
    <lineage>
        <taxon>Bacteria</taxon>
        <taxon>Pseudomonadati</taxon>
        <taxon>Pseudomonadota</taxon>
        <taxon>Alphaproteobacteria</taxon>
        <taxon>Rhodobacterales</taxon>
        <taxon>Roseobacteraceae</taxon>
        <taxon>Thalassovita</taxon>
    </lineage>
</organism>
<dbReference type="GO" id="GO:0010181">
    <property type="term" value="F:FMN binding"/>
    <property type="evidence" value="ECO:0007669"/>
    <property type="project" value="InterPro"/>
</dbReference>
<comment type="caution">
    <text evidence="4">The sequence shown here is derived from an EMBL/GenBank/DDBJ whole genome shotgun (WGS) entry which is preliminary data.</text>
</comment>
<evidence type="ECO:0000313" key="5">
    <source>
        <dbReference type="Proteomes" id="UP000479043"/>
    </source>
</evidence>
<comment type="similarity">
    <text evidence="1">Belongs to the non-flavoprotein flavin reductase family.</text>
</comment>
<evidence type="ECO:0000313" key="4">
    <source>
        <dbReference type="EMBL" id="MYM57536.1"/>
    </source>
</evidence>
<dbReference type="SUPFAM" id="SSF50475">
    <property type="entry name" value="FMN-binding split barrel"/>
    <property type="match status" value="1"/>
</dbReference>
<dbReference type="InterPro" id="IPR050268">
    <property type="entry name" value="NADH-dep_flavin_reductase"/>
</dbReference>
<protein>
    <submittedName>
        <fullName evidence="4">Flavin reductase</fullName>
    </submittedName>
</protein>
<reference evidence="4 5" key="1">
    <citation type="submission" date="2020-01" db="EMBL/GenBank/DDBJ databases">
        <authorList>
            <person name="Chen S."/>
        </authorList>
    </citation>
    <scope>NUCLEOTIDE SEQUENCE [LARGE SCALE GENOMIC DNA]</scope>
    <source>
        <strain evidence="4 5">GS-10</strain>
    </source>
</reference>
<gene>
    <name evidence="4" type="ORF">GR167_19625</name>
</gene>
<dbReference type="EMBL" id="WWEN01000012">
    <property type="protein sequence ID" value="MYM57536.1"/>
    <property type="molecule type" value="Genomic_DNA"/>
</dbReference>
<dbReference type="InterPro" id="IPR002563">
    <property type="entry name" value="Flavin_Rdtase-like_dom"/>
</dbReference>
<keyword evidence="5" id="KW-1185">Reference proteome</keyword>
<name>A0A6L8LQZ6_9RHOB</name>
<evidence type="ECO:0000259" key="3">
    <source>
        <dbReference type="SMART" id="SM00903"/>
    </source>
</evidence>
<dbReference type="PANTHER" id="PTHR30466:SF11">
    <property type="entry name" value="FLAVIN-DEPENDENT MONOOXYGENASE, REDUCTASE SUBUNIT HSAB"/>
    <property type="match status" value="1"/>
</dbReference>
<dbReference type="InterPro" id="IPR012349">
    <property type="entry name" value="Split_barrel_FMN-bd"/>
</dbReference>